<feature type="compositionally biased region" description="Basic and acidic residues" evidence="1">
    <location>
        <begin position="8"/>
        <end position="20"/>
    </location>
</feature>
<evidence type="ECO:0000313" key="2">
    <source>
        <dbReference type="EMBL" id="UQC83303.1"/>
    </source>
</evidence>
<accession>A0A9Q8WGY9</accession>
<reference evidence="2" key="1">
    <citation type="journal article" date="2021" name="Mol. Plant Microbe Interact.">
        <title>Complete Genome Sequence of the Plant-Pathogenic Fungus Colletotrichum lupini.</title>
        <authorList>
            <person name="Baroncelli R."/>
            <person name="Pensec F."/>
            <person name="Da Lio D."/>
            <person name="Boufleur T."/>
            <person name="Vicente I."/>
            <person name="Sarrocco S."/>
            <person name="Picot A."/>
            <person name="Baraldi E."/>
            <person name="Sukno S."/>
            <person name="Thon M."/>
            <person name="Le Floch G."/>
        </authorList>
    </citation>
    <scope>NUCLEOTIDE SEQUENCE</scope>
    <source>
        <strain evidence="2">IMI 504893</strain>
    </source>
</reference>
<protein>
    <submittedName>
        <fullName evidence="2">Uncharacterized protein</fullName>
    </submittedName>
</protein>
<feature type="region of interest" description="Disordered" evidence="1">
    <location>
        <begin position="277"/>
        <end position="301"/>
    </location>
</feature>
<gene>
    <name evidence="2" type="ORF">CLUP02_08798</name>
</gene>
<sequence length="362" mass="40377">MASFLHGESQRPLHGDDHDIGNKDAVAGRALWALEHVGHHRITPEEARTILSWAAHVASQGDFQAEEEGRLNCLAEMVKEDLTLDPSSCRDDVMGFLWMRVYFIEISLRKKHGIILICLVLSVSSASRSERREGGNRRGSAGAWLRRTGEGDHLFHPILSRSMIPLIPFRSPEPQSVAFPGVPSFSYQQGQDGLVSSSSKLAYKDATKYGFKVSVSGTGSRTLKKREPKRRLEIHTPLNSWKRCQIGRGSKTETNKIIRKTTQTSVTSLLFPCLPASLNQPRPSIHPKNQSDPRQRGKEKPTDGALFRLLSSPVIFAYRSPPYPSIPARFTCLVLLFCKKVEKRSERDLEGTAAFAGPVRNL</sequence>
<evidence type="ECO:0000313" key="3">
    <source>
        <dbReference type="Proteomes" id="UP000830671"/>
    </source>
</evidence>
<dbReference type="AlphaFoldDB" id="A0A9Q8WGY9"/>
<dbReference type="EMBL" id="CP019476">
    <property type="protein sequence ID" value="UQC83303.1"/>
    <property type="molecule type" value="Genomic_DNA"/>
</dbReference>
<evidence type="ECO:0000256" key="1">
    <source>
        <dbReference type="SAM" id="MobiDB-lite"/>
    </source>
</evidence>
<feature type="compositionally biased region" description="Polar residues" evidence="1">
    <location>
        <begin position="277"/>
        <end position="288"/>
    </location>
</feature>
<organism evidence="2 3">
    <name type="scientific">Colletotrichum lupini</name>
    <dbReference type="NCBI Taxonomy" id="145971"/>
    <lineage>
        <taxon>Eukaryota</taxon>
        <taxon>Fungi</taxon>
        <taxon>Dikarya</taxon>
        <taxon>Ascomycota</taxon>
        <taxon>Pezizomycotina</taxon>
        <taxon>Sordariomycetes</taxon>
        <taxon>Hypocreomycetidae</taxon>
        <taxon>Glomerellales</taxon>
        <taxon>Glomerellaceae</taxon>
        <taxon>Colletotrichum</taxon>
        <taxon>Colletotrichum acutatum species complex</taxon>
    </lineage>
</organism>
<dbReference type="KEGG" id="clup:CLUP02_08798"/>
<feature type="region of interest" description="Disordered" evidence="1">
    <location>
        <begin position="1"/>
        <end position="20"/>
    </location>
</feature>
<dbReference type="Proteomes" id="UP000830671">
    <property type="component" value="Chromosome 4"/>
</dbReference>
<dbReference type="RefSeq" id="XP_049144922.1">
    <property type="nucleotide sequence ID" value="XM_049287779.1"/>
</dbReference>
<proteinExistence type="predicted"/>
<keyword evidence="3" id="KW-1185">Reference proteome</keyword>
<dbReference type="GeneID" id="73342789"/>
<feature type="compositionally biased region" description="Basic and acidic residues" evidence="1">
    <location>
        <begin position="289"/>
        <end position="301"/>
    </location>
</feature>
<name>A0A9Q8WGY9_9PEZI</name>